<evidence type="ECO:0000313" key="3">
    <source>
        <dbReference type="EMBL" id="MSA68010.1"/>
    </source>
</evidence>
<protein>
    <recommendedName>
        <fullName evidence="2">Transposase IS66 C-terminal domain-containing protein</fullName>
    </recommendedName>
</protein>
<feature type="region of interest" description="Disordered" evidence="1">
    <location>
        <begin position="1"/>
        <end position="31"/>
    </location>
</feature>
<feature type="compositionally biased region" description="Polar residues" evidence="1">
    <location>
        <begin position="22"/>
        <end position="31"/>
    </location>
</feature>
<dbReference type="AlphaFoldDB" id="A0A6A8GW36"/>
<sequence>MPRSFISHSKTGSPSIAAFTHSDGSSSSTAKLNQLDPEKYLRKILTEIANIEVFDPERFRHLLPWNIELVS</sequence>
<dbReference type="RefSeq" id="WP_154236733.1">
    <property type="nucleotide sequence ID" value="NZ_WKNS01000006.1"/>
</dbReference>
<dbReference type="EMBL" id="WKOD01000004">
    <property type="protein sequence ID" value="MSA68010.1"/>
    <property type="molecule type" value="Genomic_DNA"/>
</dbReference>
<feature type="compositionally biased region" description="Polar residues" evidence="1">
    <location>
        <begin position="1"/>
        <end position="14"/>
    </location>
</feature>
<feature type="domain" description="Transposase IS66 C-terminal" evidence="2">
    <location>
        <begin position="29"/>
        <end position="65"/>
    </location>
</feature>
<evidence type="ECO:0000259" key="2">
    <source>
        <dbReference type="Pfam" id="PF13817"/>
    </source>
</evidence>
<gene>
    <name evidence="3" type="ORF">GKC89_02565</name>
</gene>
<comment type="caution">
    <text evidence="3">The sequence shown here is derived from an EMBL/GenBank/DDBJ whole genome shotgun (WGS) entry which is preliminary data.</text>
</comment>
<accession>A0A6A8GW36</accession>
<reference evidence="3" key="1">
    <citation type="journal article" date="2019" name="Nat. Med.">
        <title>A library of human gut bacterial isolates paired with longitudinal multiomics data enables mechanistic microbiome research.</title>
        <authorList>
            <person name="Poyet M."/>
            <person name="Groussin M."/>
            <person name="Gibbons S.M."/>
            <person name="Avila-Pacheco J."/>
            <person name="Jiang X."/>
            <person name="Kearney S.M."/>
            <person name="Perrotta A.R."/>
            <person name="Berdy B."/>
            <person name="Zhao S."/>
            <person name="Lieberman T.D."/>
            <person name="Swanson P.K."/>
            <person name="Smith M."/>
            <person name="Roesemann S."/>
            <person name="Alexander J.E."/>
            <person name="Rich S.A."/>
            <person name="Livny J."/>
            <person name="Vlamakis H."/>
            <person name="Clish C."/>
            <person name="Bullock K."/>
            <person name="Deik A."/>
            <person name="Scott J."/>
            <person name="Pierce K.A."/>
            <person name="Xavier R.J."/>
            <person name="Alm E.J."/>
        </authorList>
    </citation>
    <scope>NUCLEOTIDE SEQUENCE</scope>
    <source>
        <strain evidence="3">BIOML-A18</strain>
    </source>
</reference>
<evidence type="ECO:0000256" key="1">
    <source>
        <dbReference type="SAM" id="MobiDB-lite"/>
    </source>
</evidence>
<organism evidence="3">
    <name type="scientific">Ligilactobacillus ruminis</name>
    <dbReference type="NCBI Taxonomy" id="1623"/>
    <lineage>
        <taxon>Bacteria</taxon>
        <taxon>Bacillati</taxon>
        <taxon>Bacillota</taxon>
        <taxon>Bacilli</taxon>
        <taxon>Lactobacillales</taxon>
        <taxon>Lactobacillaceae</taxon>
        <taxon>Ligilactobacillus</taxon>
    </lineage>
</organism>
<proteinExistence type="predicted"/>
<dbReference type="Pfam" id="PF13817">
    <property type="entry name" value="DDE_Tnp_IS66_C"/>
    <property type="match status" value="1"/>
</dbReference>
<name>A0A6A8GW36_9LACO</name>
<dbReference type="InterPro" id="IPR039552">
    <property type="entry name" value="IS66_C"/>
</dbReference>